<gene>
    <name evidence="1" type="ORF">Patl1_06506</name>
</gene>
<keyword evidence="2" id="KW-1185">Reference proteome</keyword>
<evidence type="ECO:0000313" key="2">
    <source>
        <dbReference type="Proteomes" id="UP001164250"/>
    </source>
</evidence>
<name>A0ACC1BPP1_9ROSI</name>
<protein>
    <submittedName>
        <fullName evidence="1">Uncharacterized protein</fullName>
    </submittedName>
</protein>
<comment type="caution">
    <text evidence="1">The sequence shown here is derived from an EMBL/GenBank/DDBJ whole genome shotgun (WGS) entry which is preliminary data.</text>
</comment>
<dbReference type="Proteomes" id="UP001164250">
    <property type="component" value="Chromosome 3"/>
</dbReference>
<organism evidence="1 2">
    <name type="scientific">Pistacia atlantica</name>
    <dbReference type="NCBI Taxonomy" id="434234"/>
    <lineage>
        <taxon>Eukaryota</taxon>
        <taxon>Viridiplantae</taxon>
        <taxon>Streptophyta</taxon>
        <taxon>Embryophyta</taxon>
        <taxon>Tracheophyta</taxon>
        <taxon>Spermatophyta</taxon>
        <taxon>Magnoliopsida</taxon>
        <taxon>eudicotyledons</taxon>
        <taxon>Gunneridae</taxon>
        <taxon>Pentapetalae</taxon>
        <taxon>rosids</taxon>
        <taxon>malvids</taxon>
        <taxon>Sapindales</taxon>
        <taxon>Anacardiaceae</taxon>
        <taxon>Pistacia</taxon>
    </lineage>
</organism>
<sequence>MILLCSSSCYRFFFVLHFVTSSNGMKPSQSSNSLWEVDKSCMSWLDKKPPQSVIYRFLRVIRPGSMGGEEDDSTKELPERDKCETISSWVGLYKRKC</sequence>
<evidence type="ECO:0000313" key="1">
    <source>
        <dbReference type="EMBL" id="KAJ0101015.1"/>
    </source>
</evidence>
<proteinExistence type="predicted"/>
<accession>A0ACC1BPP1</accession>
<dbReference type="EMBL" id="CM047899">
    <property type="protein sequence ID" value="KAJ0101015.1"/>
    <property type="molecule type" value="Genomic_DNA"/>
</dbReference>
<reference evidence="2" key="1">
    <citation type="journal article" date="2023" name="G3 (Bethesda)">
        <title>Genome assembly and association tests identify interacting loci associated with vigor, precocity, and sex in interspecific pistachio rootstocks.</title>
        <authorList>
            <person name="Palmer W."/>
            <person name="Jacygrad E."/>
            <person name="Sagayaradj S."/>
            <person name="Cavanaugh K."/>
            <person name="Han R."/>
            <person name="Bertier L."/>
            <person name="Beede B."/>
            <person name="Kafkas S."/>
            <person name="Golino D."/>
            <person name="Preece J."/>
            <person name="Michelmore R."/>
        </authorList>
    </citation>
    <scope>NUCLEOTIDE SEQUENCE [LARGE SCALE GENOMIC DNA]</scope>
</reference>